<dbReference type="GO" id="GO:0005094">
    <property type="term" value="F:Rho GDP-dissociation inhibitor activity"/>
    <property type="evidence" value="ECO:0007669"/>
    <property type="project" value="InterPro"/>
</dbReference>
<dbReference type="PANTHER" id="PTHR10980">
    <property type="entry name" value="RHO GDP-DISSOCIATION INHIBITOR"/>
    <property type="match status" value="1"/>
</dbReference>
<evidence type="ECO:0000256" key="4">
    <source>
        <dbReference type="ARBA" id="ARBA00022490"/>
    </source>
</evidence>
<comment type="caution">
    <text evidence="6">The sequence shown here is derived from an EMBL/GenBank/DDBJ whole genome shotgun (WGS) entry which is preliminary data.</text>
</comment>
<accession>A0AAV0HLI1</accession>
<name>A0AAV0HLI1_9ROSI</name>
<gene>
    <name evidence="6" type="ORF">LITE_LOCUS4928</name>
</gene>
<evidence type="ECO:0000256" key="5">
    <source>
        <dbReference type="SAM" id="MobiDB-lite"/>
    </source>
</evidence>
<evidence type="ECO:0000313" key="6">
    <source>
        <dbReference type="EMBL" id="CAI0385819.1"/>
    </source>
</evidence>
<dbReference type="Gene3D" id="2.70.50.30">
    <property type="entry name" value="Coagulation Factor XIII, subunit A, domain 1"/>
    <property type="match status" value="1"/>
</dbReference>
<evidence type="ECO:0000256" key="2">
    <source>
        <dbReference type="ARBA" id="ARBA00009758"/>
    </source>
</evidence>
<dbReference type="GO" id="GO:0016020">
    <property type="term" value="C:membrane"/>
    <property type="evidence" value="ECO:0007669"/>
    <property type="project" value="TreeGrafter"/>
</dbReference>
<feature type="compositionally biased region" description="Low complexity" evidence="5">
    <location>
        <begin position="71"/>
        <end position="90"/>
    </location>
</feature>
<feature type="compositionally biased region" description="Basic and acidic residues" evidence="5">
    <location>
        <begin position="52"/>
        <end position="68"/>
    </location>
</feature>
<feature type="non-terminal residue" evidence="6">
    <location>
        <position position="1"/>
    </location>
</feature>
<evidence type="ECO:0000256" key="3">
    <source>
        <dbReference type="ARBA" id="ARBA00022468"/>
    </source>
</evidence>
<protein>
    <recommendedName>
        <fullName evidence="8">Rho GDP-dissociation inhibitor 1</fullName>
    </recommendedName>
</protein>
<comment type="subcellular location">
    <subcellularLocation>
        <location evidence="1">Cytoplasm</location>
    </subcellularLocation>
</comment>
<dbReference type="FunFam" id="2.70.50.30:FF:000004">
    <property type="entry name" value="Rho GDP-dissociation inhibitor 1"/>
    <property type="match status" value="1"/>
</dbReference>
<dbReference type="AlphaFoldDB" id="A0AAV0HLI1"/>
<dbReference type="InterPro" id="IPR024792">
    <property type="entry name" value="RhoGDI_dom_sf"/>
</dbReference>
<evidence type="ECO:0000313" key="7">
    <source>
        <dbReference type="Proteomes" id="UP001154282"/>
    </source>
</evidence>
<dbReference type="Proteomes" id="UP001154282">
    <property type="component" value="Unassembled WGS sequence"/>
</dbReference>
<evidence type="ECO:0008006" key="8">
    <source>
        <dbReference type="Google" id="ProtNLM"/>
    </source>
</evidence>
<dbReference type="PANTHER" id="PTHR10980:SF49">
    <property type="entry name" value="RHO GDP-DISSOCIATION INHIBITOR 1-LIKE"/>
    <property type="match status" value="1"/>
</dbReference>
<dbReference type="EMBL" id="CAMGYJ010000002">
    <property type="protein sequence ID" value="CAI0385819.1"/>
    <property type="molecule type" value="Genomic_DNA"/>
</dbReference>
<organism evidence="6 7">
    <name type="scientific">Linum tenue</name>
    <dbReference type="NCBI Taxonomy" id="586396"/>
    <lineage>
        <taxon>Eukaryota</taxon>
        <taxon>Viridiplantae</taxon>
        <taxon>Streptophyta</taxon>
        <taxon>Embryophyta</taxon>
        <taxon>Tracheophyta</taxon>
        <taxon>Spermatophyta</taxon>
        <taxon>Magnoliopsida</taxon>
        <taxon>eudicotyledons</taxon>
        <taxon>Gunneridae</taxon>
        <taxon>Pentapetalae</taxon>
        <taxon>rosids</taxon>
        <taxon>fabids</taxon>
        <taxon>Malpighiales</taxon>
        <taxon>Linaceae</taxon>
        <taxon>Linum</taxon>
    </lineage>
</organism>
<dbReference type="InterPro" id="IPR000406">
    <property type="entry name" value="Rho_GDI"/>
</dbReference>
<reference evidence="6" key="1">
    <citation type="submission" date="2022-08" db="EMBL/GenBank/DDBJ databases">
        <authorList>
            <person name="Gutierrez-Valencia J."/>
        </authorList>
    </citation>
    <scope>NUCLEOTIDE SEQUENCE</scope>
</reference>
<evidence type="ECO:0000256" key="1">
    <source>
        <dbReference type="ARBA" id="ARBA00004496"/>
    </source>
</evidence>
<sequence>LSLSLSPFPPFISSRDLSLSLCSGVPKILNSPNSSSFPPEKFPSFYAPYPGKQKEVKAGEMESGKKTAPEAGPCSTAAAGGSSTSTCSGAVEERKQGKEINNVLSDADAAVKPSNGEEEEEEPPPVPDDDDDDLEDRLEDANNGDGDDHRHIPPPLVTTTSSSGFVPGPLLSLKEQIDKDKDDDSLRRWKEKLLGSISGELNGSETEAEVRFHSIGIMCSDFGEVTTPLPIVANENESRSSRLLFTLREGSQYQLKFTFTVLHNIVSGLTYSNTVWKSGIQVDQNKGMLGTFAPQREPYVHTLEEETTPSGILARGTYSAKLKFEDDDKRCHLELKYCFQIKKTL</sequence>
<dbReference type="PRINTS" id="PR00492">
    <property type="entry name" value="RHOGDI"/>
</dbReference>
<dbReference type="GO" id="GO:0007266">
    <property type="term" value="P:Rho protein signal transduction"/>
    <property type="evidence" value="ECO:0007669"/>
    <property type="project" value="InterPro"/>
</dbReference>
<dbReference type="InterPro" id="IPR014756">
    <property type="entry name" value="Ig_E-set"/>
</dbReference>
<dbReference type="GO" id="GO:0005096">
    <property type="term" value="F:GTPase activator activity"/>
    <property type="evidence" value="ECO:0007669"/>
    <property type="project" value="UniProtKB-KW"/>
</dbReference>
<proteinExistence type="inferred from homology"/>
<dbReference type="GO" id="GO:0005829">
    <property type="term" value="C:cytosol"/>
    <property type="evidence" value="ECO:0007669"/>
    <property type="project" value="TreeGrafter"/>
</dbReference>
<keyword evidence="7" id="KW-1185">Reference proteome</keyword>
<dbReference type="SUPFAM" id="SSF81296">
    <property type="entry name" value="E set domains"/>
    <property type="match status" value="1"/>
</dbReference>
<keyword evidence="4" id="KW-0963">Cytoplasm</keyword>
<feature type="region of interest" description="Disordered" evidence="5">
    <location>
        <begin position="47"/>
        <end position="170"/>
    </location>
</feature>
<comment type="similarity">
    <text evidence="2">Belongs to the Rho GDI family.</text>
</comment>
<keyword evidence="3" id="KW-0343">GTPase activation</keyword>
<feature type="compositionally biased region" description="Acidic residues" evidence="5">
    <location>
        <begin position="116"/>
        <end position="138"/>
    </location>
</feature>
<dbReference type="Pfam" id="PF02115">
    <property type="entry name" value="Rho_GDI"/>
    <property type="match status" value="1"/>
</dbReference>